<protein>
    <submittedName>
        <fullName evidence="2">Uncharacterized protein</fullName>
    </submittedName>
</protein>
<dbReference type="EnsemblPlants" id="OMERI12G05440.1">
    <property type="protein sequence ID" value="OMERI12G05440.1"/>
    <property type="gene ID" value="OMERI12G05440"/>
</dbReference>
<name>A0A0E0FB21_9ORYZ</name>
<proteinExistence type="predicted"/>
<sequence length="158" mass="16819">MSNDFFLLELQSHPSVGLLGRATHGVALELSPQLAPWRVAAGGVGDDDDDAEHGVEDAEAHRKKRHAASCSRSVSCAQSGGVPSPHERTSKAIRQASAASACSQHSVSEQTWRWPTRRISDFLVVAWLCDSTKSSGLEEQAAWGLRVAAAVLVACCSL</sequence>
<dbReference type="Proteomes" id="UP000008021">
    <property type="component" value="Chromosome 12"/>
</dbReference>
<keyword evidence="3" id="KW-1185">Reference proteome</keyword>
<dbReference type="Gramene" id="OMERI12G05440.1">
    <property type="protein sequence ID" value="OMERI12G05440.1"/>
    <property type="gene ID" value="OMERI12G05440"/>
</dbReference>
<feature type="region of interest" description="Disordered" evidence="1">
    <location>
        <begin position="41"/>
        <end position="66"/>
    </location>
</feature>
<evidence type="ECO:0000313" key="3">
    <source>
        <dbReference type="Proteomes" id="UP000008021"/>
    </source>
</evidence>
<evidence type="ECO:0000313" key="2">
    <source>
        <dbReference type="EnsemblPlants" id="OMERI12G05440.1"/>
    </source>
</evidence>
<reference evidence="2" key="2">
    <citation type="submission" date="2018-05" db="EMBL/GenBank/DDBJ databases">
        <title>OmerRS3 (Oryza meridionalis Reference Sequence Version 3).</title>
        <authorList>
            <person name="Zhang J."/>
            <person name="Kudrna D."/>
            <person name="Lee S."/>
            <person name="Talag J."/>
            <person name="Welchert J."/>
            <person name="Wing R.A."/>
        </authorList>
    </citation>
    <scope>NUCLEOTIDE SEQUENCE [LARGE SCALE GENOMIC DNA]</scope>
    <source>
        <strain evidence="2">cv. OR44</strain>
    </source>
</reference>
<accession>A0A0E0FB21</accession>
<organism evidence="2">
    <name type="scientific">Oryza meridionalis</name>
    <dbReference type="NCBI Taxonomy" id="40149"/>
    <lineage>
        <taxon>Eukaryota</taxon>
        <taxon>Viridiplantae</taxon>
        <taxon>Streptophyta</taxon>
        <taxon>Embryophyta</taxon>
        <taxon>Tracheophyta</taxon>
        <taxon>Spermatophyta</taxon>
        <taxon>Magnoliopsida</taxon>
        <taxon>Liliopsida</taxon>
        <taxon>Poales</taxon>
        <taxon>Poaceae</taxon>
        <taxon>BOP clade</taxon>
        <taxon>Oryzoideae</taxon>
        <taxon>Oryzeae</taxon>
        <taxon>Oryzinae</taxon>
        <taxon>Oryza</taxon>
    </lineage>
</organism>
<reference evidence="2" key="1">
    <citation type="submission" date="2015-04" db="UniProtKB">
        <authorList>
            <consortium name="EnsemblPlants"/>
        </authorList>
    </citation>
    <scope>IDENTIFICATION</scope>
</reference>
<dbReference type="AlphaFoldDB" id="A0A0E0FB21"/>
<evidence type="ECO:0000256" key="1">
    <source>
        <dbReference type="SAM" id="MobiDB-lite"/>
    </source>
</evidence>
<dbReference type="HOGENOM" id="CLU_1672078_0_0_1"/>